<dbReference type="GO" id="GO:0005886">
    <property type="term" value="C:plasma membrane"/>
    <property type="evidence" value="ECO:0007669"/>
    <property type="project" value="TreeGrafter"/>
</dbReference>
<name>A0A5S4EN43_9PROT</name>
<feature type="domain" description="AsmA" evidence="1">
    <location>
        <begin position="10"/>
        <end position="128"/>
    </location>
</feature>
<evidence type="ECO:0000259" key="1">
    <source>
        <dbReference type="Pfam" id="PF05170"/>
    </source>
</evidence>
<reference evidence="2 3" key="1">
    <citation type="submission" date="2019-04" db="EMBL/GenBank/DDBJ databases">
        <title>A novel phosphate-accumulating bacterium identified in bioreactor for phosphate removal from wastewater.</title>
        <authorList>
            <person name="Kotlyarov R.Y."/>
            <person name="Beletsky A.V."/>
            <person name="Kallistova A.Y."/>
            <person name="Dorofeev A.G."/>
            <person name="Nikolaev Y.Y."/>
            <person name="Pimenov N.V."/>
            <person name="Ravin N.V."/>
            <person name="Mardanov A.V."/>
        </authorList>
    </citation>
    <scope>NUCLEOTIDE SEQUENCE [LARGE SCALE GENOMIC DNA]</scope>
    <source>
        <strain evidence="2 3">Bin19</strain>
    </source>
</reference>
<dbReference type="PANTHER" id="PTHR30441">
    <property type="entry name" value="DUF748 DOMAIN-CONTAINING PROTEIN"/>
    <property type="match status" value="1"/>
</dbReference>
<dbReference type="Pfam" id="PF05170">
    <property type="entry name" value="AsmA"/>
    <property type="match status" value="2"/>
</dbReference>
<dbReference type="InterPro" id="IPR052894">
    <property type="entry name" value="AsmA-related"/>
</dbReference>
<evidence type="ECO:0000313" key="2">
    <source>
        <dbReference type="EMBL" id="TMQ76789.1"/>
    </source>
</evidence>
<organism evidence="2 3">
    <name type="scientific">Candidatus Accumulibacter phosphatis</name>
    <dbReference type="NCBI Taxonomy" id="327160"/>
    <lineage>
        <taxon>Bacteria</taxon>
        <taxon>Pseudomonadati</taxon>
        <taxon>Pseudomonadota</taxon>
        <taxon>Betaproteobacteria</taxon>
        <taxon>Candidatus Accumulibacter</taxon>
    </lineage>
</organism>
<keyword evidence="3" id="KW-1185">Reference proteome</keyword>
<dbReference type="Proteomes" id="UP000306324">
    <property type="component" value="Unassembled WGS sequence"/>
</dbReference>
<dbReference type="AlphaFoldDB" id="A0A5S4EN43"/>
<sequence length="631" mass="68177">MPIPLPRRLAWILLACAAVGLGAALFDWNWLRRPLEHIVSNRLHREIRFDGPLEVHPWSARPTFSAERVRIANFPGGRAESFADIGRVSIALDVAAALRGEWGLPSLQVEDARIHIEEDAAGQGNWPQGGYGSEAASLRFESVRIHNGRVQVDLPSRRSEGILVIDTEDATGRLHWQASGRWQDQRLEVSGESGSVRDVTAAGSPYPIAMQGRIGETRFAIEGKVTDLVRLEDMNVRFDLRGRSLAELYPLTGVPFPPTSAYRLQAQLSRRGGLWRFDHIDGVLGKSDVAGELAIDRTGEKQQLRADLRSRRLDLAELSGFIGGRAESGRAVPPPPGRVLPVLSLGFEKIAAADVDLNFAVGTIRGSRVPFEAASGRLRIDDRRVSLDGLKVGLAKGEIAGSLQLDARRQPAEALVDLQASRLHLRELMPPQAESQNFTSGSLDGRIRLVMAGNSVAQLLASAEGEVAVAMDGGSTSRLLMRLANLDIANGLIAWLAGGQKEQIRCLVGDLDARRGVLRPRTLFLDTEHMVVRAEGQVDFRDETLDLHLRSSPKDGSLVALRGPILISGTFARPSLAPEPLPLTARVAGSVVLGLVAPPLALLPLIETGGAKDSPCGKALRQTRKVIGASG</sequence>
<dbReference type="PANTHER" id="PTHR30441:SF9">
    <property type="entry name" value="ASMA FAMILY PROTEIN YHJG"/>
    <property type="match status" value="1"/>
</dbReference>
<dbReference type="GO" id="GO:0090313">
    <property type="term" value="P:regulation of protein targeting to membrane"/>
    <property type="evidence" value="ECO:0007669"/>
    <property type="project" value="TreeGrafter"/>
</dbReference>
<comment type="caution">
    <text evidence="2">The sequence shown here is derived from an EMBL/GenBank/DDBJ whole genome shotgun (WGS) entry which is preliminary data.</text>
</comment>
<dbReference type="OrthoDB" id="5749006at2"/>
<dbReference type="InterPro" id="IPR007844">
    <property type="entry name" value="AsmA"/>
</dbReference>
<dbReference type="EMBL" id="SWAD01000040">
    <property type="protein sequence ID" value="TMQ76789.1"/>
    <property type="molecule type" value="Genomic_DNA"/>
</dbReference>
<protein>
    <submittedName>
        <fullName evidence="2">Exported protein, conserved</fullName>
    </submittedName>
</protein>
<accession>A0A5S4EN43</accession>
<feature type="domain" description="AsmA" evidence="1">
    <location>
        <begin position="279"/>
        <end position="521"/>
    </location>
</feature>
<proteinExistence type="predicted"/>
<evidence type="ECO:0000313" key="3">
    <source>
        <dbReference type="Proteomes" id="UP000306324"/>
    </source>
</evidence>
<gene>
    <name evidence="2" type="ORF">ACCUM_3921</name>
</gene>